<dbReference type="InterPro" id="IPR051693">
    <property type="entry name" value="UPF0046_metallophosphoest"/>
</dbReference>
<dbReference type="InterPro" id="IPR004843">
    <property type="entry name" value="Calcineurin-like_PHP"/>
</dbReference>
<evidence type="ECO:0000313" key="4">
    <source>
        <dbReference type="Proteomes" id="UP000193240"/>
    </source>
</evidence>
<dbReference type="InterPro" id="IPR029052">
    <property type="entry name" value="Metallo-depent_PP-like"/>
</dbReference>
<sequence length="177" mass="18905">MPSPNSPPLLKKPQTPSPHHPPPTPKKPHNLFLPPPPSFPDRLIHEPLLTLISLLYTMQPPIHPSPPAADAHPLRVVCVANTHTATPALPWGDVMLHAGDLSNGGSAAEVRAQLSWLGREGERLGARVVVIAGNHDLVLDESRWGGHGGRFSGDADDGKGRESTASVDWGKSYVPAE</sequence>
<dbReference type="InParanoid" id="A0A1Y2LUP8"/>
<gene>
    <name evidence="3" type="ORF">B5807_07524</name>
</gene>
<keyword evidence="4" id="KW-1185">Reference proteome</keyword>
<proteinExistence type="predicted"/>
<accession>A0A1Y2LUP8</accession>
<evidence type="ECO:0000256" key="1">
    <source>
        <dbReference type="SAM" id="MobiDB-lite"/>
    </source>
</evidence>
<dbReference type="EMBL" id="KZ107848">
    <property type="protein sequence ID" value="OSS47565.1"/>
    <property type="molecule type" value="Genomic_DNA"/>
</dbReference>
<feature type="compositionally biased region" description="Pro residues" evidence="1">
    <location>
        <begin position="15"/>
        <end position="25"/>
    </location>
</feature>
<feature type="domain" description="Calcineurin-like phosphoesterase" evidence="2">
    <location>
        <begin position="91"/>
        <end position="146"/>
    </location>
</feature>
<feature type="region of interest" description="Disordered" evidence="1">
    <location>
        <begin position="1"/>
        <end position="36"/>
    </location>
</feature>
<name>A0A1Y2LUP8_EPING</name>
<dbReference type="SUPFAM" id="SSF56300">
    <property type="entry name" value="Metallo-dependent phosphatases"/>
    <property type="match status" value="1"/>
</dbReference>
<organism evidence="3 4">
    <name type="scientific">Epicoccum nigrum</name>
    <name type="common">Soil fungus</name>
    <name type="synonym">Epicoccum purpurascens</name>
    <dbReference type="NCBI Taxonomy" id="105696"/>
    <lineage>
        <taxon>Eukaryota</taxon>
        <taxon>Fungi</taxon>
        <taxon>Dikarya</taxon>
        <taxon>Ascomycota</taxon>
        <taxon>Pezizomycotina</taxon>
        <taxon>Dothideomycetes</taxon>
        <taxon>Pleosporomycetidae</taxon>
        <taxon>Pleosporales</taxon>
        <taxon>Pleosporineae</taxon>
        <taxon>Didymellaceae</taxon>
        <taxon>Epicoccum</taxon>
    </lineage>
</organism>
<dbReference type="Pfam" id="PF00149">
    <property type="entry name" value="Metallophos"/>
    <property type="match status" value="1"/>
</dbReference>
<dbReference type="GO" id="GO:0016787">
    <property type="term" value="F:hydrolase activity"/>
    <property type="evidence" value="ECO:0007669"/>
    <property type="project" value="InterPro"/>
</dbReference>
<dbReference type="Gene3D" id="3.60.21.10">
    <property type="match status" value="1"/>
</dbReference>
<dbReference type="PANTHER" id="PTHR12905:SF18">
    <property type="entry name" value="ESTER HYDROLASE, PUTATIVE (AFU_ORTHOLOGUE AFUA_4G03130)-RELATED"/>
    <property type="match status" value="1"/>
</dbReference>
<dbReference type="AlphaFoldDB" id="A0A1Y2LUP8"/>
<reference evidence="3 4" key="1">
    <citation type="journal article" date="2017" name="Genome Announc.">
        <title>Genome sequence of the saprophytic ascomycete Epicoccum nigrum ICMP 19927 strain isolated from New Zealand.</title>
        <authorList>
            <person name="Fokin M."/>
            <person name="Fleetwood D."/>
            <person name="Weir B.S."/>
            <person name="Villas-Boas S.G."/>
        </authorList>
    </citation>
    <scope>NUCLEOTIDE SEQUENCE [LARGE SCALE GENOMIC DNA]</scope>
    <source>
        <strain evidence="3 4">ICMP 19927</strain>
    </source>
</reference>
<evidence type="ECO:0000313" key="3">
    <source>
        <dbReference type="EMBL" id="OSS47565.1"/>
    </source>
</evidence>
<feature type="region of interest" description="Disordered" evidence="1">
    <location>
        <begin position="148"/>
        <end position="177"/>
    </location>
</feature>
<protein>
    <recommendedName>
        <fullName evidence="2">Calcineurin-like phosphoesterase domain-containing protein</fullName>
    </recommendedName>
</protein>
<evidence type="ECO:0000259" key="2">
    <source>
        <dbReference type="Pfam" id="PF00149"/>
    </source>
</evidence>
<dbReference type="PANTHER" id="PTHR12905">
    <property type="entry name" value="METALLOPHOSPHOESTERASE"/>
    <property type="match status" value="1"/>
</dbReference>
<dbReference type="Proteomes" id="UP000193240">
    <property type="component" value="Unassembled WGS sequence"/>
</dbReference>